<dbReference type="STRING" id="1406840.Q763_16070"/>
<dbReference type="Gene3D" id="2.60.40.3620">
    <property type="match status" value="2"/>
</dbReference>
<evidence type="ECO:0000259" key="2">
    <source>
        <dbReference type="Pfam" id="PF14292"/>
    </source>
</evidence>
<proteinExistence type="predicted"/>
<dbReference type="RefSeq" id="WP_035135986.1">
    <property type="nucleotide sequence ID" value="NZ_JRLV01000024.1"/>
</dbReference>
<feature type="chain" id="PRO_5002002342" description="SusE outer membrane protein domain-containing protein" evidence="1">
    <location>
        <begin position="22"/>
        <end position="368"/>
    </location>
</feature>
<sequence length="368" mass="39237">MKKIFNFSVLALLFMSVLSCSSDDDITIVESDSAPVLISPEDGSSIVLTEDLADNPALTLVWDHSVYTVDTEIDYTIEMAVSGTDFAAPAVAGTTNTKVYSLNVAELNTIAIGLGLEPFEQGSVDVRVTSSLGDNADLAMVSNVISLNITPYVTIEPEDPQLFFVGAPQAYYGLNAWDNTTAIPMRYIGDGTTMVFEAYVKVGAADGFKFIGVQGSWDDGNYGTVGGAQDGNLENSGGSSDIKVAETDGDGFYYVWVDLDNLQYQSVKMDWGIIGSATANGWDGETAMTYDFENNKYTIAATLAEGEMKFRSSNTGNFIAGDAWKFNVGNSDPMVTYDPGAPNFSVSAGSYNIEFSLDLVGTATVSGL</sequence>
<dbReference type="AlphaFoldDB" id="A0A0A2LI51"/>
<evidence type="ECO:0000313" key="3">
    <source>
        <dbReference type="EMBL" id="KGO78906.1"/>
    </source>
</evidence>
<name>A0A0A2LI51_9FLAO</name>
<keyword evidence="4" id="KW-1185">Reference proteome</keyword>
<dbReference type="eggNOG" id="ENOG502Z9ND">
    <property type="taxonomic scope" value="Bacteria"/>
</dbReference>
<gene>
    <name evidence="3" type="ORF">Q763_16070</name>
</gene>
<dbReference type="Pfam" id="PF14292">
    <property type="entry name" value="SusE"/>
    <property type="match status" value="1"/>
</dbReference>
<protein>
    <recommendedName>
        <fullName evidence="2">SusE outer membrane protein domain-containing protein</fullName>
    </recommendedName>
</protein>
<keyword evidence="1" id="KW-0732">Signal</keyword>
<evidence type="ECO:0000256" key="1">
    <source>
        <dbReference type="SAM" id="SignalP"/>
    </source>
</evidence>
<dbReference type="PROSITE" id="PS51257">
    <property type="entry name" value="PROKAR_LIPOPROTEIN"/>
    <property type="match status" value="1"/>
</dbReference>
<organism evidence="3 4">
    <name type="scientific">Flavobacterium beibuense F44-8</name>
    <dbReference type="NCBI Taxonomy" id="1406840"/>
    <lineage>
        <taxon>Bacteria</taxon>
        <taxon>Pseudomonadati</taxon>
        <taxon>Bacteroidota</taxon>
        <taxon>Flavobacteriia</taxon>
        <taxon>Flavobacteriales</taxon>
        <taxon>Flavobacteriaceae</taxon>
        <taxon>Flavobacterium</taxon>
    </lineage>
</organism>
<dbReference type="InterPro" id="IPR025970">
    <property type="entry name" value="SusE"/>
</dbReference>
<evidence type="ECO:0000313" key="4">
    <source>
        <dbReference type="Proteomes" id="UP000030129"/>
    </source>
</evidence>
<accession>A0A0A2LI51</accession>
<feature type="signal peptide" evidence="1">
    <location>
        <begin position="1"/>
        <end position="21"/>
    </location>
</feature>
<dbReference type="Proteomes" id="UP000030129">
    <property type="component" value="Unassembled WGS sequence"/>
</dbReference>
<feature type="domain" description="SusE outer membrane protein" evidence="2">
    <location>
        <begin position="23"/>
        <end position="128"/>
    </location>
</feature>
<dbReference type="EMBL" id="JRLV01000024">
    <property type="protein sequence ID" value="KGO78906.1"/>
    <property type="molecule type" value="Genomic_DNA"/>
</dbReference>
<comment type="caution">
    <text evidence="3">The sequence shown here is derived from an EMBL/GenBank/DDBJ whole genome shotgun (WGS) entry which is preliminary data.</text>
</comment>
<reference evidence="3 4" key="1">
    <citation type="submission" date="2013-09" db="EMBL/GenBank/DDBJ databases">
        <authorList>
            <person name="Zeng Z."/>
            <person name="Chen C."/>
        </authorList>
    </citation>
    <scope>NUCLEOTIDE SEQUENCE [LARGE SCALE GENOMIC DNA]</scope>
    <source>
        <strain evidence="3 4">F44-8</strain>
    </source>
</reference>